<sequence length="161" mass="17270">MVAPIRTILFIALVAISATAVPINPVIEGATYAAIAAAEGPQELSEALLLKSSASTSPEETILVGVARKTTYRAVQQLRTVMSIGELIRVEPPKFEVHIRALRSDLKLCVTDQSASALAILLVTGGAERARMRSHRLFQHGLRLDACTRWTVLWIGGAAAD</sequence>
<dbReference type="EMBL" id="MU266850">
    <property type="protein sequence ID" value="KAH7918122.1"/>
    <property type="molecule type" value="Genomic_DNA"/>
</dbReference>
<evidence type="ECO:0000313" key="1">
    <source>
        <dbReference type="EMBL" id="KAH7918122.1"/>
    </source>
</evidence>
<name>A0ACB8B0A2_9AGAM</name>
<keyword evidence="2" id="KW-1185">Reference proteome</keyword>
<gene>
    <name evidence="1" type="ORF">BV22DRAFT_1051945</name>
</gene>
<evidence type="ECO:0000313" key="2">
    <source>
        <dbReference type="Proteomes" id="UP000790709"/>
    </source>
</evidence>
<reference evidence="1" key="1">
    <citation type="journal article" date="2021" name="New Phytol.">
        <title>Evolutionary innovations through gain and loss of genes in the ectomycorrhizal Boletales.</title>
        <authorList>
            <person name="Wu G."/>
            <person name="Miyauchi S."/>
            <person name="Morin E."/>
            <person name="Kuo A."/>
            <person name="Drula E."/>
            <person name="Varga T."/>
            <person name="Kohler A."/>
            <person name="Feng B."/>
            <person name="Cao Y."/>
            <person name="Lipzen A."/>
            <person name="Daum C."/>
            <person name="Hundley H."/>
            <person name="Pangilinan J."/>
            <person name="Johnson J."/>
            <person name="Barry K."/>
            <person name="LaButti K."/>
            <person name="Ng V."/>
            <person name="Ahrendt S."/>
            <person name="Min B."/>
            <person name="Choi I.G."/>
            <person name="Park H."/>
            <person name="Plett J.M."/>
            <person name="Magnuson J."/>
            <person name="Spatafora J.W."/>
            <person name="Nagy L.G."/>
            <person name="Henrissat B."/>
            <person name="Grigoriev I.V."/>
            <person name="Yang Z.L."/>
            <person name="Xu J."/>
            <person name="Martin F.M."/>
        </authorList>
    </citation>
    <scope>NUCLEOTIDE SEQUENCE</scope>
    <source>
        <strain evidence="1">KUC20120723A-06</strain>
    </source>
</reference>
<dbReference type="Proteomes" id="UP000790709">
    <property type="component" value="Unassembled WGS sequence"/>
</dbReference>
<organism evidence="1 2">
    <name type="scientific">Leucogyrophana mollusca</name>
    <dbReference type="NCBI Taxonomy" id="85980"/>
    <lineage>
        <taxon>Eukaryota</taxon>
        <taxon>Fungi</taxon>
        <taxon>Dikarya</taxon>
        <taxon>Basidiomycota</taxon>
        <taxon>Agaricomycotina</taxon>
        <taxon>Agaricomycetes</taxon>
        <taxon>Agaricomycetidae</taxon>
        <taxon>Boletales</taxon>
        <taxon>Boletales incertae sedis</taxon>
        <taxon>Leucogyrophana</taxon>
    </lineage>
</organism>
<accession>A0ACB8B0A2</accession>
<comment type="caution">
    <text evidence="1">The sequence shown here is derived from an EMBL/GenBank/DDBJ whole genome shotgun (WGS) entry which is preliminary data.</text>
</comment>
<proteinExistence type="predicted"/>
<protein>
    <submittedName>
        <fullName evidence="1">Uncharacterized protein</fullName>
    </submittedName>
</protein>